<keyword evidence="1" id="KW-0472">Membrane</keyword>
<keyword evidence="1" id="KW-0812">Transmembrane</keyword>
<feature type="transmembrane region" description="Helical" evidence="1">
    <location>
        <begin position="31"/>
        <end position="54"/>
    </location>
</feature>
<evidence type="ECO:0000256" key="1">
    <source>
        <dbReference type="SAM" id="Phobius"/>
    </source>
</evidence>
<dbReference type="RefSeq" id="XP_011773293.1">
    <property type="nucleotide sequence ID" value="XM_011774991.1"/>
</dbReference>
<gene>
    <name evidence="2" type="ORF">TbgDal_V1440</name>
</gene>
<keyword evidence="1" id="KW-1133">Transmembrane helix</keyword>
<dbReference type="AlphaFoldDB" id="C9ZNM8"/>
<reference evidence="3" key="1">
    <citation type="journal article" date="2010" name="PLoS Negl. Trop. Dis.">
        <title>The genome sequence of Trypanosoma brucei gambiense, causative agent of chronic human african trypanosomiasis.</title>
        <authorList>
            <person name="Jackson A.P."/>
            <person name="Sanders M."/>
            <person name="Berry A."/>
            <person name="McQuillan J."/>
            <person name="Aslett M.A."/>
            <person name="Quail M.A."/>
            <person name="Chukualim B."/>
            <person name="Capewell P."/>
            <person name="MacLeod A."/>
            <person name="Melville S.E."/>
            <person name="Gibson W."/>
            <person name="Barry J.D."/>
            <person name="Berriman M."/>
            <person name="Hertz-Fowler C."/>
        </authorList>
    </citation>
    <scope>NUCLEOTIDE SEQUENCE [LARGE SCALE GENOMIC DNA]</scope>
    <source>
        <strain evidence="3">MHOM/CI/86/DAL972</strain>
    </source>
</reference>
<sequence length="132" mass="14988">MAAAPFPSSLFTYMSSTAVPAAGTESEGDVFVIFVYFICGYHFHRVVIALFFFCSPLPKCTCGSANKPPIFQKHVSLSLSLSIYIYIYIYVAQREKQDSLWRHALLEVFKKLLTHHLPFSLIVTYVGRRRGN</sequence>
<evidence type="ECO:0000313" key="2">
    <source>
        <dbReference type="EMBL" id="CBH11006.1"/>
    </source>
</evidence>
<name>C9ZNM8_TRYB9</name>
<protein>
    <submittedName>
        <fullName evidence="2">Uncharacterized protein</fullName>
    </submittedName>
</protein>
<dbReference type="Proteomes" id="UP000002316">
    <property type="component" value="Chromosome 5"/>
</dbReference>
<proteinExistence type="predicted"/>
<dbReference type="GeneID" id="23861120"/>
<feature type="transmembrane region" description="Helical" evidence="1">
    <location>
        <begin position="75"/>
        <end position="92"/>
    </location>
</feature>
<organism evidence="2 3">
    <name type="scientific">Trypanosoma brucei gambiense (strain MHOM/CI/86/DAL972)</name>
    <dbReference type="NCBI Taxonomy" id="679716"/>
    <lineage>
        <taxon>Eukaryota</taxon>
        <taxon>Discoba</taxon>
        <taxon>Euglenozoa</taxon>
        <taxon>Kinetoplastea</taxon>
        <taxon>Metakinetoplastina</taxon>
        <taxon>Trypanosomatida</taxon>
        <taxon>Trypanosomatidae</taxon>
        <taxon>Trypanosoma</taxon>
    </lineage>
</organism>
<evidence type="ECO:0000313" key="3">
    <source>
        <dbReference type="Proteomes" id="UP000002316"/>
    </source>
</evidence>
<accession>C9ZNM8</accession>
<dbReference type="EMBL" id="FN554968">
    <property type="protein sequence ID" value="CBH11006.1"/>
    <property type="molecule type" value="Genomic_DNA"/>
</dbReference>
<dbReference type="KEGG" id="tbg:TbgDal_V1440"/>